<dbReference type="Proteomes" id="UP000284706">
    <property type="component" value="Unassembled WGS sequence"/>
</dbReference>
<protein>
    <recommendedName>
        <fullName evidence="4">Hydrophobin</fullName>
    </recommendedName>
</protein>
<accession>A0A409XXV9</accession>
<organism evidence="2 3">
    <name type="scientific">Gymnopilus dilepis</name>
    <dbReference type="NCBI Taxonomy" id="231916"/>
    <lineage>
        <taxon>Eukaryota</taxon>
        <taxon>Fungi</taxon>
        <taxon>Dikarya</taxon>
        <taxon>Basidiomycota</taxon>
        <taxon>Agaricomycotina</taxon>
        <taxon>Agaricomycetes</taxon>
        <taxon>Agaricomycetidae</taxon>
        <taxon>Agaricales</taxon>
        <taxon>Agaricineae</taxon>
        <taxon>Hymenogastraceae</taxon>
        <taxon>Gymnopilus</taxon>
    </lineage>
</organism>
<reference evidence="2 3" key="1">
    <citation type="journal article" date="2018" name="Evol. Lett.">
        <title>Horizontal gene cluster transfer increased hallucinogenic mushroom diversity.</title>
        <authorList>
            <person name="Reynolds H.T."/>
            <person name="Vijayakumar V."/>
            <person name="Gluck-Thaler E."/>
            <person name="Korotkin H.B."/>
            <person name="Matheny P.B."/>
            <person name="Slot J.C."/>
        </authorList>
    </citation>
    <scope>NUCLEOTIDE SEQUENCE [LARGE SCALE GENOMIC DNA]</scope>
    <source>
        <strain evidence="2 3">SRW20</strain>
    </source>
</reference>
<evidence type="ECO:0000313" key="2">
    <source>
        <dbReference type="EMBL" id="PPQ95599.1"/>
    </source>
</evidence>
<sequence>MQSFNKLFVTLVVLVGSAIAVPAVPNPDVATTVDVCNGPGSLCLEVAFTPDDCVDFLGALSVFSQNVGRVQIPGGFICSFNRQFSCTDAEPVLVASANFQTLGTEDINSFVCSLQPV</sequence>
<feature type="signal peptide" evidence="1">
    <location>
        <begin position="1"/>
        <end position="20"/>
    </location>
</feature>
<name>A0A409XXV9_9AGAR</name>
<evidence type="ECO:0000256" key="1">
    <source>
        <dbReference type="SAM" id="SignalP"/>
    </source>
</evidence>
<evidence type="ECO:0008006" key="4">
    <source>
        <dbReference type="Google" id="ProtNLM"/>
    </source>
</evidence>
<gene>
    <name evidence="2" type="ORF">CVT26_008628</name>
</gene>
<comment type="caution">
    <text evidence="2">The sequence shown here is derived from an EMBL/GenBank/DDBJ whole genome shotgun (WGS) entry which is preliminary data.</text>
</comment>
<keyword evidence="3" id="KW-1185">Reference proteome</keyword>
<proteinExistence type="predicted"/>
<feature type="chain" id="PRO_5019016926" description="Hydrophobin" evidence="1">
    <location>
        <begin position="21"/>
        <end position="117"/>
    </location>
</feature>
<evidence type="ECO:0000313" key="3">
    <source>
        <dbReference type="Proteomes" id="UP000284706"/>
    </source>
</evidence>
<keyword evidence="1" id="KW-0732">Signal</keyword>
<dbReference type="AlphaFoldDB" id="A0A409XXV9"/>
<dbReference type="EMBL" id="NHYE01001421">
    <property type="protein sequence ID" value="PPQ95599.1"/>
    <property type="molecule type" value="Genomic_DNA"/>
</dbReference>
<dbReference type="InParanoid" id="A0A409XXV9"/>